<dbReference type="EMBL" id="FPIZ01000008">
    <property type="protein sequence ID" value="SFW60928.1"/>
    <property type="molecule type" value="Genomic_DNA"/>
</dbReference>
<name>A0A1K1QLX6_9BACT</name>
<reference evidence="1 2" key="1">
    <citation type="submission" date="2016-11" db="EMBL/GenBank/DDBJ databases">
        <authorList>
            <person name="Jaros S."/>
            <person name="Januszkiewicz K."/>
            <person name="Wedrychowicz H."/>
        </authorList>
    </citation>
    <scope>NUCLEOTIDE SEQUENCE [LARGE SCALE GENOMIC DNA]</scope>
    <source>
        <strain evidence="1 2">DSM 784</strain>
    </source>
</reference>
<proteinExistence type="predicted"/>
<organism evidence="1 2">
    <name type="scientific">Chitinophaga sancti</name>
    <dbReference type="NCBI Taxonomy" id="1004"/>
    <lineage>
        <taxon>Bacteria</taxon>
        <taxon>Pseudomonadati</taxon>
        <taxon>Bacteroidota</taxon>
        <taxon>Chitinophagia</taxon>
        <taxon>Chitinophagales</taxon>
        <taxon>Chitinophagaceae</taxon>
        <taxon>Chitinophaga</taxon>
    </lineage>
</organism>
<protein>
    <submittedName>
        <fullName evidence="1">Uncharacterized protein</fullName>
    </submittedName>
</protein>
<evidence type="ECO:0000313" key="1">
    <source>
        <dbReference type="EMBL" id="SFW60928.1"/>
    </source>
</evidence>
<dbReference type="Proteomes" id="UP000183788">
    <property type="component" value="Unassembled WGS sequence"/>
</dbReference>
<dbReference type="AlphaFoldDB" id="A0A1K1QLX6"/>
<accession>A0A1K1QLX6</accession>
<evidence type="ECO:0000313" key="2">
    <source>
        <dbReference type="Proteomes" id="UP000183788"/>
    </source>
</evidence>
<sequence>MIPASLPKSILRAQYVQLLKNLPFSQFFNACFSRGNKKNQFEDKVGDKSIKIDRIATILIYLLPNARIVNHISFLIYN</sequence>
<gene>
    <name evidence="1" type="ORF">SAMN05661012_02922</name>
</gene>
<dbReference type="STRING" id="1004.SAMN05661012_02922"/>